<comment type="caution">
    <text evidence="1">The sequence shown here is derived from an EMBL/GenBank/DDBJ whole genome shotgun (WGS) entry which is preliminary data.</text>
</comment>
<dbReference type="EMBL" id="JALANJ010000019">
    <property type="protein sequence ID" value="MCY8121597.1"/>
    <property type="molecule type" value="Genomic_DNA"/>
</dbReference>
<dbReference type="Proteomes" id="UP001070352">
    <property type="component" value="Unassembled WGS sequence"/>
</dbReference>
<protein>
    <submittedName>
        <fullName evidence="1">DUF2515 domain-containing protein</fullName>
    </submittedName>
</protein>
<accession>A0A9Q4DPJ1</accession>
<dbReference type="InterPro" id="IPR019658">
    <property type="entry name" value="DUF2515"/>
</dbReference>
<gene>
    <name evidence="1" type="ORF">MOC45_13410</name>
</gene>
<evidence type="ECO:0000313" key="1">
    <source>
        <dbReference type="EMBL" id="MCY8121597.1"/>
    </source>
</evidence>
<sequence length="189" mass="22674">FFWCDQNTERLMYALIINEQNTIQTPIIQNPSFKKNVFDTIPFYLSDWFHFNTVIFPSSDGFLYGISVKRFSKTEERIRLGKQLSQLLFSPELFSSFYHFLHTVPHTGSRFDMEKMIGITKRTSPMLRTCYPEVIHSLDGEKTDWFHGKIKKAFFKREELPKQIELTDWYLHKKRQLHALFAVEHWLKK</sequence>
<dbReference type="AlphaFoldDB" id="A0A9Q4DPJ1"/>
<name>A0A9Q4DPJ1_BACSC</name>
<proteinExistence type="predicted"/>
<reference evidence="1" key="1">
    <citation type="submission" date="2022-02" db="EMBL/GenBank/DDBJ databases">
        <title>Crop Bioprotection Bacillus Genome Sequencing.</title>
        <authorList>
            <person name="Dunlap C."/>
        </authorList>
    </citation>
    <scope>NUCLEOTIDE SEQUENCE</scope>
    <source>
        <strain evidence="1">M18B4</strain>
    </source>
</reference>
<dbReference type="Pfam" id="PF10720">
    <property type="entry name" value="DUF2515"/>
    <property type="match status" value="1"/>
</dbReference>
<evidence type="ECO:0000313" key="2">
    <source>
        <dbReference type="Proteomes" id="UP001070352"/>
    </source>
</evidence>
<organism evidence="1 2">
    <name type="scientific">Bacillus spizizenii</name>
    <name type="common">Bacillus subtilis subsp. spizizenii</name>
    <dbReference type="NCBI Taxonomy" id="96241"/>
    <lineage>
        <taxon>Bacteria</taxon>
        <taxon>Bacillati</taxon>
        <taxon>Bacillota</taxon>
        <taxon>Bacilli</taxon>
        <taxon>Bacillales</taxon>
        <taxon>Bacillaceae</taxon>
        <taxon>Bacillus</taxon>
    </lineage>
</organism>
<feature type="non-terminal residue" evidence="1">
    <location>
        <position position="1"/>
    </location>
</feature>